<dbReference type="AlphaFoldDB" id="A0A3B0PEN0"/>
<reference evidence="3" key="1">
    <citation type="submission" date="2018-06" db="EMBL/GenBank/DDBJ databases">
        <authorList>
            <consortium name="Pathogen Informatics"/>
        </authorList>
    </citation>
    <scope>NUCLEOTIDE SEQUENCE [LARGE SCALE GENOMIC DNA]</scope>
    <source>
        <strain evidence="3">NCTC10124</strain>
    </source>
</reference>
<dbReference type="NCBIfam" id="TIGR04524">
    <property type="entry name" value="mycoplas_M_dom"/>
    <property type="match status" value="1"/>
</dbReference>
<name>A0A3B0PEN0_MYCSY</name>
<feature type="domain" description="Mycoplasma immunoglobulin binding protein M2" evidence="1">
    <location>
        <begin position="7"/>
        <end position="46"/>
    </location>
</feature>
<dbReference type="InterPro" id="IPR058860">
    <property type="entry name" value="MIB_M2"/>
</dbReference>
<proteinExistence type="predicted"/>
<feature type="non-terminal residue" evidence="2">
    <location>
        <position position="47"/>
    </location>
</feature>
<dbReference type="EMBL" id="LS991953">
    <property type="protein sequence ID" value="SYV93255.1"/>
    <property type="molecule type" value="Genomic_DNA"/>
</dbReference>
<evidence type="ECO:0000259" key="1">
    <source>
        <dbReference type="Pfam" id="PF26364"/>
    </source>
</evidence>
<sequence length="47" mass="5266">MPGSIVFNTLKFDKGMTLDQINEGLKIALKDRYGERIFQGAFGDGSW</sequence>
<gene>
    <name evidence="2" type="ORF">NCTC10124_00991</name>
</gene>
<evidence type="ECO:0000313" key="2">
    <source>
        <dbReference type="EMBL" id="SYV93255.1"/>
    </source>
</evidence>
<organism evidence="2 3">
    <name type="scientific">Mycoplasmopsis synoviae</name>
    <name type="common">Mycoplasma synoviae</name>
    <dbReference type="NCBI Taxonomy" id="2109"/>
    <lineage>
        <taxon>Bacteria</taxon>
        <taxon>Bacillati</taxon>
        <taxon>Mycoplasmatota</taxon>
        <taxon>Mycoplasmoidales</taxon>
        <taxon>Metamycoplasmataceae</taxon>
        <taxon>Mycoplasmopsis</taxon>
    </lineage>
</organism>
<evidence type="ECO:0000313" key="3">
    <source>
        <dbReference type="Proteomes" id="UP000259328"/>
    </source>
</evidence>
<protein>
    <recommendedName>
        <fullName evidence="1">Mycoplasma immunoglobulin binding protein M2 domain-containing protein</fullName>
    </recommendedName>
</protein>
<accession>A0A3B0PEN0</accession>
<dbReference type="InterPro" id="IPR030942">
    <property type="entry name" value="Mycoplas_M_dom"/>
</dbReference>
<dbReference type="Pfam" id="PF26364">
    <property type="entry name" value="MIB_M2"/>
    <property type="match status" value="1"/>
</dbReference>
<dbReference type="Proteomes" id="UP000259328">
    <property type="component" value="Chromosome"/>
</dbReference>